<reference evidence="3" key="1">
    <citation type="submission" date="2025-08" db="UniProtKB">
        <authorList>
            <consortium name="RefSeq"/>
        </authorList>
    </citation>
    <scope>IDENTIFICATION</scope>
    <source>
        <tissue evidence="3">Muscle</tissue>
    </source>
</reference>
<dbReference type="Proteomes" id="UP000248484">
    <property type="component" value="Unplaced"/>
</dbReference>
<name>A0A455ARR8_PHYMC</name>
<keyword evidence="2" id="KW-1185">Reference proteome</keyword>
<dbReference type="KEGG" id="pcad:114485744"/>
<evidence type="ECO:0000256" key="1">
    <source>
        <dbReference type="SAM" id="MobiDB-lite"/>
    </source>
</evidence>
<feature type="compositionally biased region" description="Polar residues" evidence="1">
    <location>
        <begin position="152"/>
        <end position="162"/>
    </location>
</feature>
<accession>A0A455ARR8</accession>
<gene>
    <name evidence="3" type="primary">LOC114485744</name>
</gene>
<protein>
    <submittedName>
        <fullName evidence="3">Uncharacterized protein</fullName>
    </submittedName>
</protein>
<organism evidence="2 3">
    <name type="scientific">Physeter macrocephalus</name>
    <name type="common">Sperm whale</name>
    <name type="synonym">Physeter catodon</name>
    <dbReference type="NCBI Taxonomy" id="9755"/>
    <lineage>
        <taxon>Eukaryota</taxon>
        <taxon>Metazoa</taxon>
        <taxon>Chordata</taxon>
        <taxon>Craniata</taxon>
        <taxon>Vertebrata</taxon>
        <taxon>Euteleostomi</taxon>
        <taxon>Mammalia</taxon>
        <taxon>Eutheria</taxon>
        <taxon>Laurasiatheria</taxon>
        <taxon>Artiodactyla</taxon>
        <taxon>Whippomorpha</taxon>
        <taxon>Cetacea</taxon>
        <taxon>Odontoceti</taxon>
        <taxon>Physeteridae</taxon>
        <taxon>Physeter</taxon>
    </lineage>
</organism>
<feature type="region of interest" description="Disordered" evidence="1">
    <location>
        <begin position="111"/>
        <end position="170"/>
    </location>
</feature>
<feature type="compositionally biased region" description="Low complexity" evidence="1">
    <location>
        <begin position="69"/>
        <end position="80"/>
    </location>
</feature>
<dbReference type="AlphaFoldDB" id="A0A455ARR8"/>
<sequence length="258" mass="28346">MIFASALQTGSFPIHHLMQTKQSNITSAGKSNSTIANRQSRPLPAPVWLQSATKPQSLLQEEQHDFSGAAPAAQYSTAAAPKGSQRRLKHQHATTAAVSPAAWLEAQLVAPSKKRTREEEVTGVLQRAHQPDVASDSKQTIEQTEHQRSLETGRSTHRQSGSGLPPLEAPEEDDLMWNFVVDTVLDNRCLPDSVSRELDFSHWQRPLMGILYVKAGFPTMSSEKKLNYYPDCVNAFFKDSSSAGVRHRLVGTGCNATT</sequence>
<dbReference type="GeneID" id="114485744"/>
<feature type="region of interest" description="Disordered" evidence="1">
    <location>
        <begin position="59"/>
        <end position="95"/>
    </location>
</feature>
<evidence type="ECO:0000313" key="3">
    <source>
        <dbReference type="RefSeq" id="XP_028343351.1"/>
    </source>
</evidence>
<proteinExistence type="predicted"/>
<evidence type="ECO:0000313" key="2">
    <source>
        <dbReference type="Proteomes" id="UP000248484"/>
    </source>
</evidence>
<dbReference type="RefSeq" id="XP_028343351.1">
    <property type="nucleotide sequence ID" value="XM_028487550.1"/>
</dbReference>